<organism evidence="3 4">
    <name type="scientific">Noviherbaspirillum suwonense</name>
    <dbReference type="NCBI Taxonomy" id="1224511"/>
    <lineage>
        <taxon>Bacteria</taxon>
        <taxon>Pseudomonadati</taxon>
        <taxon>Pseudomonadota</taxon>
        <taxon>Betaproteobacteria</taxon>
        <taxon>Burkholderiales</taxon>
        <taxon>Oxalobacteraceae</taxon>
        <taxon>Noviherbaspirillum</taxon>
    </lineage>
</organism>
<accession>A0ABY1PRD0</accession>
<evidence type="ECO:0000313" key="4">
    <source>
        <dbReference type="Proteomes" id="UP001158049"/>
    </source>
</evidence>
<sequence length="429" mass="46677">MTDTAMPQQHIVFATAGSLGDLYPFLALGRKLRQRGKRVTVATSANHRQHVLDTGLDYVHMRPDPENTAAFHARYMHPKTGGQFVYQDYLSPAIRRSYDDLADATRDADLLVSQSLMALAAPLVAARTGIPWVSAVFQPMSFFSVYERPNYLPFPLLPWLCGRSPQMHQNIFQYVRKHTEQWVRPVLDLGRELGIAEQGHPMYEGQHSPGCVLAMFSPMLGGPQPDWPASVRQTGTAQLPPAAAPLPEALQRFLERDDLPLAIFTLSSAASNDAGDFYRNGLDASGALGMRALLITSGLAASSRLPEPLPDWAFRVDYAAFEQVFPYAAVVVHAGGIGSAFKAMQAGAPQIIVPHAHDQLDNALRLERLGVARVLPGKRAGARALRQALQRVLADSGMQAAAASVAQKAKAEDGVSQACDVIEKVLRDA</sequence>
<dbReference type="PANTHER" id="PTHR48050">
    <property type="entry name" value="STEROL 3-BETA-GLUCOSYLTRANSFERASE"/>
    <property type="match status" value="1"/>
</dbReference>
<dbReference type="Proteomes" id="UP001158049">
    <property type="component" value="Unassembled WGS sequence"/>
</dbReference>
<protein>
    <submittedName>
        <fullName evidence="3">UDP:flavonoid glycosyltransferase YjiC, YdhE family</fullName>
    </submittedName>
</protein>
<name>A0ABY1PRD0_9BURK</name>
<dbReference type="PANTHER" id="PTHR48050:SF13">
    <property type="entry name" value="STEROL 3-BETA-GLUCOSYLTRANSFERASE UGT80A2"/>
    <property type="match status" value="1"/>
</dbReference>
<dbReference type="Gene3D" id="3.40.50.2000">
    <property type="entry name" value="Glycogen Phosphorylase B"/>
    <property type="match status" value="2"/>
</dbReference>
<reference evidence="3 4" key="1">
    <citation type="submission" date="2017-05" db="EMBL/GenBank/DDBJ databases">
        <authorList>
            <person name="Varghese N."/>
            <person name="Submissions S."/>
        </authorList>
    </citation>
    <scope>NUCLEOTIDE SEQUENCE [LARGE SCALE GENOMIC DNA]</scope>
    <source>
        <strain evidence="3 4">DSM 26001</strain>
    </source>
</reference>
<comment type="caution">
    <text evidence="3">The sequence shown here is derived from an EMBL/GenBank/DDBJ whole genome shotgun (WGS) entry which is preliminary data.</text>
</comment>
<feature type="domain" description="Glycosyltransferase family 28 N-terminal" evidence="1">
    <location>
        <begin position="11"/>
        <end position="64"/>
    </location>
</feature>
<dbReference type="Pfam" id="PF03033">
    <property type="entry name" value="Glyco_transf_28"/>
    <property type="match status" value="1"/>
</dbReference>
<evidence type="ECO:0000259" key="2">
    <source>
        <dbReference type="Pfam" id="PF06722"/>
    </source>
</evidence>
<dbReference type="Pfam" id="PF06722">
    <property type="entry name" value="EryCIII-like_C"/>
    <property type="match status" value="1"/>
</dbReference>
<gene>
    <name evidence="3" type="ORF">SAMN06295970_101336</name>
</gene>
<proteinExistence type="predicted"/>
<dbReference type="InterPro" id="IPR010610">
    <property type="entry name" value="EryCIII-like_C"/>
</dbReference>
<evidence type="ECO:0000259" key="1">
    <source>
        <dbReference type="Pfam" id="PF03033"/>
    </source>
</evidence>
<dbReference type="InterPro" id="IPR050426">
    <property type="entry name" value="Glycosyltransferase_28"/>
</dbReference>
<dbReference type="InterPro" id="IPR002213">
    <property type="entry name" value="UDP_glucos_trans"/>
</dbReference>
<keyword evidence="4" id="KW-1185">Reference proteome</keyword>
<feature type="domain" description="Erythromycin biosynthesis protein CIII-like C-terminal" evidence="2">
    <location>
        <begin position="309"/>
        <end position="412"/>
    </location>
</feature>
<dbReference type="EMBL" id="FXUL01000001">
    <property type="protein sequence ID" value="SMP43709.1"/>
    <property type="molecule type" value="Genomic_DNA"/>
</dbReference>
<evidence type="ECO:0000313" key="3">
    <source>
        <dbReference type="EMBL" id="SMP43709.1"/>
    </source>
</evidence>
<dbReference type="CDD" id="cd03784">
    <property type="entry name" value="GT1_Gtf-like"/>
    <property type="match status" value="1"/>
</dbReference>
<dbReference type="InterPro" id="IPR004276">
    <property type="entry name" value="GlycoTrans_28_N"/>
</dbReference>
<dbReference type="SUPFAM" id="SSF53756">
    <property type="entry name" value="UDP-Glycosyltransferase/glycogen phosphorylase"/>
    <property type="match status" value="1"/>
</dbReference>